<dbReference type="EMBL" id="JACRWE010000005">
    <property type="protein sequence ID" value="MBC5997404.1"/>
    <property type="molecule type" value="Genomic_DNA"/>
</dbReference>
<keyword evidence="2" id="KW-1185">Reference proteome</keyword>
<reference evidence="1 2" key="1">
    <citation type="submission" date="2020-08" db="EMBL/GenBank/DDBJ databases">
        <authorList>
            <person name="Liu C."/>
            <person name="Sun Q."/>
        </authorList>
    </citation>
    <scope>NUCLEOTIDE SEQUENCE [LARGE SCALE GENOMIC DNA]</scope>
    <source>
        <strain evidence="1 2">NSJ-18</strain>
    </source>
</reference>
<gene>
    <name evidence="1" type="ORF">H8923_11575</name>
</gene>
<evidence type="ECO:0000313" key="2">
    <source>
        <dbReference type="Proteomes" id="UP000609849"/>
    </source>
</evidence>
<sequence>MLIKKKKNNKVILLLPILLIIITVVLSIRILGKENSKYNDNTKVLSTISQVLDLNTVKYTYSNIVAVKKDKSINDIKIPFTEQSFIIKYEGVINGGIKPEDITIIENTGKKIKIEVDQCRILNHYIDDENLYVYDIKNSIFNKMGTNDILSDISKYKKEYEDKILKEGFMEEIKENTKASLINLLKNIGYEEINVSFKKE</sequence>
<protein>
    <submittedName>
        <fullName evidence="1">DUF4230 domain-containing protein</fullName>
    </submittedName>
</protein>
<dbReference type="Proteomes" id="UP000609849">
    <property type="component" value="Unassembled WGS sequence"/>
</dbReference>
<dbReference type="Pfam" id="PF14014">
    <property type="entry name" value="DUF4230"/>
    <property type="match status" value="1"/>
</dbReference>
<name>A0ABR7JR78_9FIRM</name>
<comment type="caution">
    <text evidence="1">The sequence shown here is derived from an EMBL/GenBank/DDBJ whole genome shotgun (WGS) entry which is preliminary data.</text>
</comment>
<dbReference type="RefSeq" id="WP_153971972.1">
    <property type="nucleotide sequence ID" value="NZ_JACRWE010000005.1"/>
</dbReference>
<evidence type="ECO:0000313" key="1">
    <source>
        <dbReference type="EMBL" id="MBC5997404.1"/>
    </source>
</evidence>
<organism evidence="1 2">
    <name type="scientific">Romboutsia faecis</name>
    <dbReference type="NCBI Taxonomy" id="2764597"/>
    <lineage>
        <taxon>Bacteria</taxon>
        <taxon>Bacillati</taxon>
        <taxon>Bacillota</taxon>
        <taxon>Clostridia</taxon>
        <taxon>Peptostreptococcales</taxon>
        <taxon>Peptostreptococcaceae</taxon>
        <taxon>Romboutsia</taxon>
    </lineage>
</organism>
<dbReference type="InterPro" id="IPR025324">
    <property type="entry name" value="DUF4230"/>
</dbReference>
<proteinExistence type="predicted"/>
<accession>A0ABR7JR78</accession>